<dbReference type="GO" id="GO:0016787">
    <property type="term" value="F:hydrolase activity"/>
    <property type="evidence" value="ECO:0007669"/>
    <property type="project" value="InterPro"/>
</dbReference>
<evidence type="ECO:0000313" key="4">
    <source>
        <dbReference type="Proteomes" id="UP001152797"/>
    </source>
</evidence>
<dbReference type="InterPro" id="IPR004963">
    <property type="entry name" value="PAE/NOTUM"/>
</dbReference>
<dbReference type="EMBL" id="CAMXCT020003424">
    <property type="protein sequence ID" value="CAL1157758.1"/>
    <property type="molecule type" value="Genomic_DNA"/>
</dbReference>
<dbReference type="EMBL" id="CAMXCT030003424">
    <property type="protein sequence ID" value="CAL4791695.1"/>
    <property type="molecule type" value="Genomic_DNA"/>
</dbReference>
<reference evidence="2" key="2">
    <citation type="submission" date="2024-04" db="EMBL/GenBank/DDBJ databases">
        <authorList>
            <person name="Chen Y."/>
            <person name="Shah S."/>
            <person name="Dougan E. K."/>
            <person name="Thang M."/>
            <person name="Chan C."/>
        </authorList>
    </citation>
    <scope>NUCLEOTIDE SEQUENCE [LARGE SCALE GENOMIC DNA]</scope>
</reference>
<dbReference type="AlphaFoldDB" id="A0A9P1D5Q9"/>
<evidence type="ECO:0000313" key="3">
    <source>
        <dbReference type="EMBL" id="CAL4791695.1"/>
    </source>
</evidence>
<protein>
    <submittedName>
        <fullName evidence="3">Protein notum-like</fullName>
    </submittedName>
</protein>
<dbReference type="Pfam" id="PF03283">
    <property type="entry name" value="PAE"/>
    <property type="match status" value="1"/>
</dbReference>
<name>A0A9P1D5Q9_9DINO</name>
<organism evidence="1">
    <name type="scientific">Cladocopium goreaui</name>
    <dbReference type="NCBI Taxonomy" id="2562237"/>
    <lineage>
        <taxon>Eukaryota</taxon>
        <taxon>Sar</taxon>
        <taxon>Alveolata</taxon>
        <taxon>Dinophyceae</taxon>
        <taxon>Suessiales</taxon>
        <taxon>Symbiodiniaceae</taxon>
        <taxon>Cladocopium</taxon>
    </lineage>
</organism>
<dbReference type="PANTHER" id="PTHR21562:SF83">
    <property type="entry name" value="PECTIN ACETYLESTERASE 4"/>
    <property type="match status" value="1"/>
</dbReference>
<dbReference type="EMBL" id="CAMXCT010003424">
    <property type="protein sequence ID" value="CAI4004383.1"/>
    <property type="molecule type" value="Genomic_DNA"/>
</dbReference>
<comment type="caution">
    <text evidence="1">The sequence shown here is derived from an EMBL/GenBank/DDBJ whole genome shotgun (WGS) entry which is preliminary data.</text>
</comment>
<gene>
    <name evidence="1" type="ORF">C1SCF055_LOCUS30171</name>
</gene>
<evidence type="ECO:0000313" key="1">
    <source>
        <dbReference type="EMBL" id="CAI4004383.1"/>
    </source>
</evidence>
<proteinExistence type="predicted"/>
<dbReference type="OrthoDB" id="2015280at2759"/>
<keyword evidence="4" id="KW-1185">Reference proteome</keyword>
<reference evidence="1" key="1">
    <citation type="submission" date="2022-10" db="EMBL/GenBank/DDBJ databases">
        <authorList>
            <person name="Chen Y."/>
            <person name="Dougan E. K."/>
            <person name="Chan C."/>
            <person name="Rhodes N."/>
            <person name="Thang M."/>
        </authorList>
    </citation>
    <scope>NUCLEOTIDE SEQUENCE</scope>
</reference>
<sequence>MSGHLILNAVVEHLMNTTKLRRSSLVVFAGASAGGIGVFHHADWISSKLHSLGIAPRTVVLPIAGLFFPERWPVLWEEFRMGVEVPVDGFMASWCHLLEGSFLHEGCVANATAAKRPVRECQDVSKILPLLKAEVFIFQNQFDQYQANHLGLCPPDLCNASTDVASRAGQYLQLFGRRSKETLQATIQTRPRLGVLAPSWFDHTNQLEREIAGDGQGVSGWSFAELFAAWLDGQQIHLLADACAGGPCPQAAHRSNSLVV</sequence>
<evidence type="ECO:0000313" key="2">
    <source>
        <dbReference type="EMBL" id="CAL1157758.1"/>
    </source>
</evidence>
<dbReference type="Proteomes" id="UP001152797">
    <property type="component" value="Unassembled WGS sequence"/>
</dbReference>
<dbReference type="PANTHER" id="PTHR21562">
    <property type="entry name" value="NOTUM-RELATED"/>
    <property type="match status" value="1"/>
</dbReference>
<accession>A0A9P1D5Q9</accession>